<dbReference type="PANTHER" id="PTHR33164">
    <property type="entry name" value="TRANSCRIPTIONAL REGULATOR, MARR FAMILY"/>
    <property type="match status" value="1"/>
</dbReference>
<dbReference type="Gene3D" id="1.10.10.10">
    <property type="entry name" value="Winged helix-like DNA-binding domain superfamily/Winged helix DNA-binding domain"/>
    <property type="match status" value="1"/>
</dbReference>
<sequence>MSVDVQAAAVHTELDCAVNVDPSRRYVAEWRRLNSIHGHVESAVTSALSDVGLSLVEFTVLDILQEQVDGHMRMQDVALVAGLTTGATTRLVNRLEERGLLTRVLCSWDRRGIYTELTEGGAELLTRARVRHDGAVALVLSSESTVRSLVELTDSIQAL</sequence>
<dbReference type="Pfam" id="PF12802">
    <property type="entry name" value="MarR_2"/>
    <property type="match status" value="1"/>
</dbReference>
<dbReference type="AlphaFoldDB" id="A0A4R5YIT3"/>
<name>A0A4R5YIT3_9MICO</name>
<organism evidence="2 3">
    <name type="scientific">Microbacterium oleivorans</name>
    <dbReference type="NCBI Taxonomy" id="273677"/>
    <lineage>
        <taxon>Bacteria</taxon>
        <taxon>Bacillati</taxon>
        <taxon>Actinomycetota</taxon>
        <taxon>Actinomycetes</taxon>
        <taxon>Micrococcales</taxon>
        <taxon>Microbacteriaceae</taxon>
        <taxon>Microbacterium</taxon>
    </lineage>
</organism>
<dbReference type="InterPro" id="IPR000835">
    <property type="entry name" value="HTH_MarR-typ"/>
</dbReference>
<dbReference type="PRINTS" id="PR00598">
    <property type="entry name" value="HTHMARR"/>
</dbReference>
<comment type="caution">
    <text evidence="2">The sequence shown here is derived from an EMBL/GenBank/DDBJ whole genome shotgun (WGS) entry which is preliminary data.</text>
</comment>
<evidence type="ECO:0000313" key="2">
    <source>
        <dbReference type="EMBL" id="TDL45245.1"/>
    </source>
</evidence>
<dbReference type="PROSITE" id="PS50995">
    <property type="entry name" value="HTH_MARR_2"/>
    <property type="match status" value="1"/>
</dbReference>
<protein>
    <submittedName>
        <fullName evidence="2">MarR family transcriptional regulator</fullName>
    </submittedName>
</protein>
<dbReference type="Proteomes" id="UP000295633">
    <property type="component" value="Unassembled WGS sequence"/>
</dbReference>
<evidence type="ECO:0000259" key="1">
    <source>
        <dbReference type="PROSITE" id="PS50995"/>
    </source>
</evidence>
<gene>
    <name evidence="2" type="ORF">E2R54_01910</name>
</gene>
<dbReference type="GO" id="GO:0006950">
    <property type="term" value="P:response to stress"/>
    <property type="evidence" value="ECO:0007669"/>
    <property type="project" value="TreeGrafter"/>
</dbReference>
<dbReference type="InterPro" id="IPR039422">
    <property type="entry name" value="MarR/SlyA-like"/>
</dbReference>
<accession>A0A4R5YIT3</accession>
<dbReference type="PANTHER" id="PTHR33164:SF99">
    <property type="entry name" value="MARR FAMILY REGULATORY PROTEIN"/>
    <property type="match status" value="1"/>
</dbReference>
<dbReference type="GO" id="GO:0003700">
    <property type="term" value="F:DNA-binding transcription factor activity"/>
    <property type="evidence" value="ECO:0007669"/>
    <property type="project" value="InterPro"/>
</dbReference>
<dbReference type="SMART" id="SM00347">
    <property type="entry name" value="HTH_MARR"/>
    <property type="match status" value="1"/>
</dbReference>
<dbReference type="RefSeq" id="WP_133398481.1">
    <property type="nucleotide sequence ID" value="NZ_SMZX01000001.1"/>
</dbReference>
<feature type="domain" description="HTH marR-type" evidence="1">
    <location>
        <begin position="1"/>
        <end position="158"/>
    </location>
</feature>
<dbReference type="EMBL" id="SMZX01000001">
    <property type="protein sequence ID" value="TDL45245.1"/>
    <property type="molecule type" value="Genomic_DNA"/>
</dbReference>
<evidence type="ECO:0000313" key="3">
    <source>
        <dbReference type="Proteomes" id="UP000295633"/>
    </source>
</evidence>
<dbReference type="InterPro" id="IPR036390">
    <property type="entry name" value="WH_DNA-bd_sf"/>
</dbReference>
<proteinExistence type="predicted"/>
<dbReference type="SUPFAM" id="SSF46785">
    <property type="entry name" value="Winged helix' DNA-binding domain"/>
    <property type="match status" value="1"/>
</dbReference>
<reference evidence="2 3" key="1">
    <citation type="submission" date="2019-03" db="EMBL/GenBank/DDBJ databases">
        <title>Genome Sequencing and Assembly of Various Microbes Isolated from Partially Reclaimed Soil and Acid Mine Drainage (AMD) Site.</title>
        <authorList>
            <person name="Steinbock B."/>
            <person name="Bechtold R."/>
            <person name="Sevigny J.L."/>
            <person name="Thomas D."/>
            <person name="Cuthill L.R."/>
            <person name="Aveiro Johannsen E.J."/>
            <person name="Thomas K."/>
            <person name="Ghosh A."/>
        </authorList>
    </citation>
    <scope>NUCLEOTIDE SEQUENCE [LARGE SCALE GENOMIC DNA]</scope>
    <source>
        <strain evidence="2 3">F-B2</strain>
    </source>
</reference>
<dbReference type="InterPro" id="IPR036388">
    <property type="entry name" value="WH-like_DNA-bd_sf"/>
</dbReference>